<dbReference type="RefSeq" id="WP_068450597.1">
    <property type="nucleotide sequence ID" value="NZ_JALKQX010000006.1"/>
</dbReference>
<dbReference type="HAMAP" id="MF_00101">
    <property type="entry name" value="AcpS"/>
    <property type="match status" value="1"/>
</dbReference>
<evidence type="ECO:0000256" key="3">
    <source>
        <dbReference type="ARBA" id="ARBA00022723"/>
    </source>
</evidence>
<sequence length="121" mass="13757">MIKGIGLDIVEIARIQKSNDLSPKFKTRILTEREMAIFEQLKTRRQLEFLAGRFSAKEAYSKANGTGLGRDCKLHDIEILPNEKGQPILYFKQQKVDGFVSITHSKEYAAAQVVLMEKNSQ</sequence>
<dbReference type="EMBL" id="JBCEWA010000006">
    <property type="protein sequence ID" value="MEL5988471.1"/>
    <property type="molecule type" value="Genomic_DNA"/>
</dbReference>
<dbReference type="Gene3D" id="3.90.470.20">
    <property type="entry name" value="4'-phosphopantetheinyl transferase domain"/>
    <property type="match status" value="1"/>
</dbReference>
<dbReference type="NCBIfam" id="TIGR00556">
    <property type="entry name" value="pantethn_trn"/>
    <property type="match status" value="1"/>
</dbReference>
<accession>A0ABU9LLA2</accession>
<keyword evidence="3 8" id="KW-0479">Metal-binding</keyword>
<keyword evidence="8" id="KW-0963">Cytoplasm</keyword>
<feature type="binding site" evidence="8">
    <location>
        <position position="58"/>
    </location>
    <ligand>
        <name>Mg(2+)</name>
        <dbReference type="ChEBI" id="CHEBI:18420"/>
    </ligand>
</feature>
<comment type="caution">
    <text evidence="10">The sequence shown here is derived from an EMBL/GenBank/DDBJ whole genome shotgun (WGS) entry which is preliminary data.</text>
</comment>
<keyword evidence="6 8" id="KW-0443">Lipid metabolism</keyword>
<keyword evidence="5 8" id="KW-0460">Magnesium</keyword>
<organism evidence="10 11">
    <name type="scientific">Kurthia gibsonii</name>
    <dbReference type="NCBI Taxonomy" id="33946"/>
    <lineage>
        <taxon>Bacteria</taxon>
        <taxon>Bacillati</taxon>
        <taxon>Bacillota</taxon>
        <taxon>Bacilli</taxon>
        <taxon>Bacillales</taxon>
        <taxon>Caryophanaceae</taxon>
        <taxon>Kurthia</taxon>
    </lineage>
</organism>
<comment type="cofactor">
    <cofactor evidence="8">
        <name>Mg(2+)</name>
        <dbReference type="ChEBI" id="CHEBI:18420"/>
    </cofactor>
</comment>
<evidence type="ECO:0000256" key="8">
    <source>
        <dbReference type="HAMAP-Rule" id="MF_00101"/>
    </source>
</evidence>
<gene>
    <name evidence="8 10" type="primary">acpS</name>
    <name evidence="10" type="ORF">AAF454_08655</name>
</gene>
<feature type="binding site" evidence="8">
    <location>
        <position position="8"/>
    </location>
    <ligand>
        <name>Mg(2+)</name>
        <dbReference type="ChEBI" id="CHEBI:18420"/>
    </ligand>
</feature>
<keyword evidence="4 8" id="KW-0276">Fatty acid metabolism</keyword>
<dbReference type="InterPro" id="IPR008278">
    <property type="entry name" value="4-PPantetheinyl_Trfase_dom"/>
</dbReference>
<evidence type="ECO:0000256" key="4">
    <source>
        <dbReference type="ARBA" id="ARBA00022832"/>
    </source>
</evidence>
<dbReference type="Pfam" id="PF01648">
    <property type="entry name" value="ACPS"/>
    <property type="match status" value="1"/>
</dbReference>
<keyword evidence="7 8" id="KW-0275">Fatty acid biosynthesis</keyword>
<dbReference type="Proteomes" id="UP001398420">
    <property type="component" value="Unassembled WGS sequence"/>
</dbReference>
<comment type="subcellular location">
    <subcellularLocation>
        <location evidence="8">Cytoplasm</location>
    </subcellularLocation>
</comment>
<reference evidence="10 11" key="1">
    <citation type="submission" date="2024-04" db="EMBL/GenBank/DDBJ databases">
        <authorList>
            <person name="Wu Y.S."/>
            <person name="Zhang L."/>
        </authorList>
    </citation>
    <scope>NUCLEOTIDE SEQUENCE [LARGE SCALE GENOMIC DNA]</scope>
    <source>
        <strain evidence="10 11">KG-01</strain>
    </source>
</reference>
<comment type="catalytic activity">
    <reaction evidence="8">
        <text>apo-[ACP] + CoA = holo-[ACP] + adenosine 3',5'-bisphosphate + H(+)</text>
        <dbReference type="Rhea" id="RHEA:12068"/>
        <dbReference type="Rhea" id="RHEA-COMP:9685"/>
        <dbReference type="Rhea" id="RHEA-COMP:9690"/>
        <dbReference type="ChEBI" id="CHEBI:15378"/>
        <dbReference type="ChEBI" id="CHEBI:29999"/>
        <dbReference type="ChEBI" id="CHEBI:57287"/>
        <dbReference type="ChEBI" id="CHEBI:58343"/>
        <dbReference type="ChEBI" id="CHEBI:64479"/>
        <dbReference type="EC" id="2.7.8.7"/>
    </reaction>
</comment>
<evidence type="ECO:0000256" key="5">
    <source>
        <dbReference type="ARBA" id="ARBA00022842"/>
    </source>
</evidence>
<keyword evidence="11" id="KW-1185">Reference proteome</keyword>
<dbReference type="InterPro" id="IPR002582">
    <property type="entry name" value="ACPS"/>
</dbReference>
<dbReference type="InterPro" id="IPR004568">
    <property type="entry name" value="Ppantetheine-prot_Trfase_dom"/>
</dbReference>
<protein>
    <recommendedName>
        <fullName evidence="8">Holo-[acyl-carrier-protein] synthase</fullName>
        <shortName evidence="8">Holo-ACP synthase</shortName>
        <ecNumber evidence="8">2.7.8.7</ecNumber>
    </recommendedName>
    <alternativeName>
        <fullName evidence="8">4'-phosphopantetheinyl transferase AcpS</fullName>
    </alternativeName>
</protein>
<dbReference type="NCBIfam" id="TIGR00516">
    <property type="entry name" value="acpS"/>
    <property type="match status" value="1"/>
</dbReference>
<evidence type="ECO:0000313" key="11">
    <source>
        <dbReference type="Proteomes" id="UP001398420"/>
    </source>
</evidence>
<dbReference type="EC" id="2.7.8.7" evidence="8"/>
<keyword evidence="2 8" id="KW-0808">Transferase</keyword>
<keyword evidence="1 8" id="KW-0444">Lipid biosynthesis</keyword>
<feature type="domain" description="4'-phosphopantetheinyl transferase" evidence="9">
    <location>
        <begin position="4"/>
        <end position="111"/>
    </location>
</feature>
<dbReference type="SUPFAM" id="SSF56214">
    <property type="entry name" value="4'-phosphopantetheinyl transferase"/>
    <property type="match status" value="1"/>
</dbReference>
<evidence type="ECO:0000256" key="1">
    <source>
        <dbReference type="ARBA" id="ARBA00022516"/>
    </source>
</evidence>
<evidence type="ECO:0000256" key="6">
    <source>
        <dbReference type="ARBA" id="ARBA00023098"/>
    </source>
</evidence>
<evidence type="ECO:0000256" key="7">
    <source>
        <dbReference type="ARBA" id="ARBA00023160"/>
    </source>
</evidence>
<evidence type="ECO:0000259" key="9">
    <source>
        <dbReference type="Pfam" id="PF01648"/>
    </source>
</evidence>
<dbReference type="GO" id="GO:0008897">
    <property type="term" value="F:holo-[acyl-carrier-protein] synthase activity"/>
    <property type="evidence" value="ECO:0007669"/>
    <property type="project" value="UniProtKB-EC"/>
</dbReference>
<comment type="similarity">
    <text evidence="8">Belongs to the P-Pant transferase superfamily. AcpS family.</text>
</comment>
<proteinExistence type="inferred from homology"/>
<evidence type="ECO:0000256" key="2">
    <source>
        <dbReference type="ARBA" id="ARBA00022679"/>
    </source>
</evidence>
<comment type="function">
    <text evidence="8">Transfers the 4'-phosphopantetheine moiety from coenzyme A to a Ser of acyl-carrier-protein.</text>
</comment>
<name>A0ABU9LLA2_9BACL</name>
<dbReference type="InterPro" id="IPR037143">
    <property type="entry name" value="4-PPantetheinyl_Trfase_dom_sf"/>
</dbReference>
<evidence type="ECO:0000313" key="10">
    <source>
        <dbReference type="EMBL" id="MEL5988471.1"/>
    </source>
</evidence>